<evidence type="ECO:0000256" key="1">
    <source>
        <dbReference type="SAM" id="MobiDB-lite"/>
    </source>
</evidence>
<proteinExistence type="predicted"/>
<keyword evidence="3" id="KW-1185">Reference proteome</keyword>
<dbReference type="OrthoDB" id="2145765at2759"/>
<organism evidence="2 3">
    <name type="scientific">Pararge aegeria aegeria</name>
    <dbReference type="NCBI Taxonomy" id="348720"/>
    <lineage>
        <taxon>Eukaryota</taxon>
        <taxon>Metazoa</taxon>
        <taxon>Ecdysozoa</taxon>
        <taxon>Arthropoda</taxon>
        <taxon>Hexapoda</taxon>
        <taxon>Insecta</taxon>
        <taxon>Pterygota</taxon>
        <taxon>Neoptera</taxon>
        <taxon>Endopterygota</taxon>
        <taxon>Lepidoptera</taxon>
        <taxon>Glossata</taxon>
        <taxon>Ditrysia</taxon>
        <taxon>Papilionoidea</taxon>
        <taxon>Nymphalidae</taxon>
        <taxon>Satyrinae</taxon>
        <taxon>Satyrini</taxon>
        <taxon>Parargina</taxon>
        <taxon>Pararge</taxon>
    </lineage>
</organism>
<evidence type="ECO:0000313" key="3">
    <source>
        <dbReference type="Proteomes" id="UP000838756"/>
    </source>
</evidence>
<feature type="region of interest" description="Disordered" evidence="1">
    <location>
        <begin position="109"/>
        <end position="130"/>
    </location>
</feature>
<name>A0A8S4SDP2_9NEOP</name>
<feature type="compositionally biased region" description="Polar residues" evidence="1">
    <location>
        <begin position="113"/>
        <end position="122"/>
    </location>
</feature>
<evidence type="ECO:0000313" key="2">
    <source>
        <dbReference type="EMBL" id="CAH2266815.1"/>
    </source>
</evidence>
<dbReference type="Pfam" id="PF14645">
    <property type="entry name" value="Chibby"/>
    <property type="match status" value="1"/>
</dbReference>
<sequence>MPLFSNKFSPKTIPVRRQDTAVLKNEFGSDFASRELSIDIAPLKLKLGEFELSFEEGQWIPASGRAGAAHKENIRLKKELEHLEEENNMLRLKFEILLDMMTDKTVEAEQEVQRAQSMGSLKTKSKKQKW</sequence>
<comment type="caution">
    <text evidence="2">The sequence shown here is derived from an EMBL/GenBank/DDBJ whole genome shotgun (WGS) entry which is preliminary data.</text>
</comment>
<dbReference type="AlphaFoldDB" id="A0A8S4SDP2"/>
<dbReference type="EMBL" id="CAKXAJ010026318">
    <property type="protein sequence ID" value="CAH2266815.1"/>
    <property type="molecule type" value="Genomic_DNA"/>
</dbReference>
<dbReference type="InterPro" id="IPR028118">
    <property type="entry name" value="Chibby_fam"/>
</dbReference>
<protein>
    <submittedName>
        <fullName evidence="2">Jg9430 protein</fullName>
    </submittedName>
</protein>
<accession>A0A8S4SDP2</accession>
<reference evidence="2" key="1">
    <citation type="submission" date="2022-03" db="EMBL/GenBank/DDBJ databases">
        <authorList>
            <person name="Lindestad O."/>
        </authorList>
    </citation>
    <scope>NUCLEOTIDE SEQUENCE</scope>
</reference>
<dbReference type="Proteomes" id="UP000838756">
    <property type="component" value="Unassembled WGS sequence"/>
</dbReference>
<gene>
    <name evidence="2" type="primary">jg9430</name>
    <name evidence="2" type="ORF">PAEG_LOCUS25422</name>
</gene>